<feature type="transmembrane region" description="Helical" evidence="1">
    <location>
        <begin position="14"/>
        <end position="41"/>
    </location>
</feature>
<evidence type="ECO:0000313" key="3">
    <source>
        <dbReference type="Proteomes" id="UP000588806"/>
    </source>
</evidence>
<keyword evidence="1" id="KW-1133">Transmembrane helix</keyword>
<accession>A0A7Y3TVA6</accession>
<keyword evidence="1" id="KW-0812">Transmembrane</keyword>
<sequence>MTYSYRKEYFWRHIIWPILWPCLLVQLALVLLCILVAAMIIGGKPPETLWLPLLGIMAILLLGSSLNLGAFIVLLRTKARRSEQAFEQTLGELEQHVGVLGSHCDRAGLAAVMNDDTWMRAHLLERLESVNRQLAVMRHSGYKVLPSVTHSGEDSRETLLDDLAHTRQQLNHLQLGRDRAREESRLKSGYLNLLRRETSLLFKYVDHWAAHTEGGSVEGGK</sequence>
<comment type="caution">
    <text evidence="2">The sequence shown here is derived from an EMBL/GenBank/DDBJ whole genome shotgun (WGS) entry which is preliminary data.</text>
</comment>
<dbReference type="Proteomes" id="UP000588806">
    <property type="component" value="Unassembled WGS sequence"/>
</dbReference>
<gene>
    <name evidence="2" type="ORF">HLB35_00955</name>
</gene>
<keyword evidence="3" id="KW-1185">Reference proteome</keyword>
<keyword evidence="1" id="KW-0472">Membrane</keyword>
<dbReference type="AlphaFoldDB" id="A0A7Y3TVA6"/>
<feature type="transmembrane region" description="Helical" evidence="1">
    <location>
        <begin position="53"/>
        <end position="75"/>
    </location>
</feature>
<evidence type="ECO:0000256" key="1">
    <source>
        <dbReference type="SAM" id="Phobius"/>
    </source>
</evidence>
<name>A0A7Y3TVA6_9GAMM</name>
<dbReference type="EMBL" id="JABFHI010000001">
    <property type="protein sequence ID" value="NOG30695.1"/>
    <property type="molecule type" value="Genomic_DNA"/>
</dbReference>
<organism evidence="2 3">
    <name type="scientific">Vreelandella azerica</name>
    <dbReference type="NCBI Taxonomy" id="2732867"/>
    <lineage>
        <taxon>Bacteria</taxon>
        <taxon>Pseudomonadati</taxon>
        <taxon>Pseudomonadota</taxon>
        <taxon>Gammaproteobacteria</taxon>
        <taxon>Oceanospirillales</taxon>
        <taxon>Halomonadaceae</taxon>
        <taxon>Vreelandella</taxon>
    </lineage>
</organism>
<proteinExistence type="predicted"/>
<reference evidence="2 3" key="2">
    <citation type="submission" date="2020-06" db="EMBL/GenBank/DDBJ databases">
        <title>Halomonas songnenensis sp. nov., a moderately halophilic bacterium isolated from saline and alkaline soils.</title>
        <authorList>
            <person name="Jiang J."/>
            <person name="Pan Y."/>
        </authorList>
    </citation>
    <scope>NUCLEOTIDE SEQUENCE [LARGE SCALE GENOMIC DNA]</scope>
    <source>
        <strain evidence="2 3">TBZ9</strain>
    </source>
</reference>
<dbReference type="RefSeq" id="WP_171701173.1">
    <property type="nucleotide sequence ID" value="NZ_JABFHI010000001.1"/>
</dbReference>
<protein>
    <submittedName>
        <fullName evidence="2">Uncharacterized protein</fullName>
    </submittedName>
</protein>
<evidence type="ECO:0000313" key="2">
    <source>
        <dbReference type="EMBL" id="NOG30695.1"/>
    </source>
</evidence>
<reference evidence="2 3" key="1">
    <citation type="submission" date="2020-05" db="EMBL/GenBank/DDBJ databases">
        <authorList>
            <person name="Ruan W."/>
            <person name="Jeon C.O."/>
            <person name="Chun B.H."/>
        </authorList>
    </citation>
    <scope>NUCLEOTIDE SEQUENCE [LARGE SCALE GENOMIC DNA]</scope>
    <source>
        <strain evidence="2 3">TBZ9</strain>
    </source>
</reference>